<keyword evidence="2" id="KW-1185">Reference proteome</keyword>
<gene>
    <name evidence="1" type="ORF">JOF56_003232</name>
</gene>
<dbReference type="EMBL" id="JAGINW010000001">
    <property type="protein sequence ID" value="MBP2322847.1"/>
    <property type="molecule type" value="Genomic_DNA"/>
</dbReference>
<name>A0ABS4TEK2_9PSEU</name>
<reference evidence="1 2" key="1">
    <citation type="submission" date="2021-03" db="EMBL/GenBank/DDBJ databases">
        <title>Sequencing the genomes of 1000 actinobacteria strains.</title>
        <authorList>
            <person name="Klenk H.-P."/>
        </authorList>
    </citation>
    <scope>NUCLEOTIDE SEQUENCE [LARGE SCALE GENOMIC DNA]</scope>
    <source>
        <strain evidence="1 2">DSM 46670</strain>
    </source>
</reference>
<comment type="caution">
    <text evidence="1">The sequence shown here is derived from an EMBL/GenBank/DDBJ whole genome shotgun (WGS) entry which is preliminary data.</text>
</comment>
<evidence type="ECO:0000313" key="1">
    <source>
        <dbReference type="EMBL" id="MBP2322847.1"/>
    </source>
</evidence>
<organism evidence="1 2">
    <name type="scientific">Kibdelosporangium banguiense</name>
    <dbReference type="NCBI Taxonomy" id="1365924"/>
    <lineage>
        <taxon>Bacteria</taxon>
        <taxon>Bacillati</taxon>
        <taxon>Actinomycetota</taxon>
        <taxon>Actinomycetes</taxon>
        <taxon>Pseudonocardiales</taxon>
        <taxon>Pseudonocardiaceae</taxon>
        <taxon>Kibdelosporangium</taxon>
    </lineage>
</organism>
<protein>
    <submittedName>
        <fullName evidence="1">Uncharacterized protein</fullName>
    </submittedName>
</protein>
<accession>A0ABS4TEK2</accession>
<evidence type="ECO:0000313" key="2">
    <source>
        <dbReference type="Proteomes" id="UP001519332"/>
    </source>
</evidence>
<dbReference type="RefSeq" id="WP_209638577.1">
    <property type="nucleotide sequence ID" value="NZ_JAGINW010000001.1"/>
</dbReference>
<proteinExistence type="predicted"/>
<dbReference type="Proteomes" id="UP001519332">
    <property type="component" value="Unassembled WGS sequence"/>
</dbReference>
<sequence>MTLVKKGSRYIDIDGTTYRWRLRGKPTYSQGNCWSSMTFAVERAEEPGMTLVVDTGRPHTANWSGVPTAPVLPTEVTRAVRKALAAGWQPGRRGSAFQLNLSQRSTK</sequence>